<proteinExistence type="predicted"/>
<dbReference type="PANTHER" id="PTHR35485">
    <property type="entry name" value="OS01G0888900 PROTEIN"/>
    <property type="match status" value="1"/>
</dbReference>
<organism evidence="2 3">
    <name type="scientific">Hibiscus sabdariffa</name>
    <name type="common">roselle</name>
    <dbReference type="NCBI Taxonomy" id="183260"/>
    <lineage>
        <taxon>Eukaryota</taxon>
        <taxon>Viridiplantae</taxon>
        <taxon>Streptophyta</taxon>
        <taxon>Embryophyta</taxon>
        <taxon>Tracheophyta</taxon>
        <taxon>Spermatophyta</taxon>
        <taxon>Magnoliopsida</taxon>
        <taxon>eudicotyledons</taxon>
        <taxon>Gunneridae</taxon>
        <taxon>Pentapetalae</taxon>
        <taxon>rosids</taxon>
        <taxon>malvids</taxon>
        <taxon>Malvales</taxon>
        <taxon>Malvaceae</taxon>
        <taxon>Malvoideae</taxon>
        <taxon>Hibiscus</taxon>
    </lineage>
</organism>
<dbReference type="EMBL" id="JBBPBM010000001">
    <property type="protein sequence ID" value="KAK8599771.1"/>
    <property type="molecule type" value="Genomic_DNA"/>
</dbReference>
<comment type="caution">
    <text evidence="2">The sequence shown here is derived from an EMBL/GenBank/DDBJ whole genome shotgun (WGS) entry which is preliminary data.</text>
</comment>
<evidence type="ECO:0000313" key="3">
    <source>
        <dbReference type="Proteomes" id="UP001472677"/>
    </source>
</evidence>
<reference evidence="2 3" key="1">
    <citation type="journal article" date="2024" name="G3 (Bethesda)">
        <title>Genome assembly of Hibiscus sabdariffa L. provides insights into metabolisms of medicinal natural products.</title>
        <authorList>
            <person name="Kim T."/>
        </authorList>
    </citation>
    <scope>NUCLEOTIDE SEQUENCE [LARGE SCALE GENOMIC DNA]</scope>
    <source>
        <strain evidence="2">TK-2024</strain>
        <tissue evidence="2">Old leaves</tissue>
    </source>
</reference>
<dbReference type="PANTHER" id="PTHR35485:SF4">
    <property type="entry name" value="EXPRESSED PROTEIN"/>
    <property type="match status" value="1"/>
</dbReference>
<evidence type="ECO:0000313" key="2">
    <source>
        <dbReference type="EMBL" id="KAK8599771.1"/>
    </source>
</evidence>
<feature type="region of interest" description="Disordered" evidence="1">
    <location>
        <begin position="60"/>
        <end position="79"/>
    </location>
</feature>
<dbReference type="Proteomes" id="UP001472677">
    <property type="component" value="Unassembled WGS sequence"/>
</dbReference>
<keyword evidence="3" id="KW-1185">Reference proteome</keyword>
<sequence length="105" mass="11628">MEGLIPLVYRTLKKAKTRRQYECLSAGAAQTYNIADFYVRTPGSNQTHFYMESNSDSVAEKNIGSRGHRRRMSTGDISDGMKVTGCSRAPAGRKRHGMFSCVTGC</sequence>
<name>A0ABR2GB05_9ROSI</name>
<evidence type="ECO:0000256" key="1">
    <source>
        <dbReference type="SAM" id="MobiDB-lite"/>
    </source>
</evidence>
<protein>
    <submittedName>
        <fullName evidence="2">Uncharacterized protein</fullName>
    </submittedName>
</protein>
<accession>A0ABR2GB05</accession>
<gene>
    <name evidence="2" type="ORF">V6N12_049644</name>
</gene>